<evidence type="ECO:0008006" key="3">
    <source>
        <dbReference type="Google" id="ProtNLM"/>
    </source>
</evidence>
<dbReference type="AlphaFoldDB" id="A0A0R2Q876"/>
<name>A0A0R2Q876_9ACTN</name>
<evidence type="ECO:0000313" key="1">
    <source>
        <dbReference type="EMBL" id="KRO44307.1"/>
    </source>
</evidence>
<evidence type="ECO:0000313" key="2">
    <source>
        <dbReference type="Proteomes" id="UP000054212"/>
    </source>
</evidence>
<accession>A0A0R2Q876</accession>
<reference evidence="1 2" key="1">
    <citation type="submission" date="2015-10" db="EMBL/GenBank/DDBJ databases">
        <title>Metagenome-Assembled Genomes uncover a global brackish microbiome.</title>
        <authorList>
            <person name="Hugerth L.W."/>
            <person name="Larsson J."/>
            <person name="Alneberg J."/>
            <person name="Lindh M.V."/>
            <person name="Legrand C."/>
            <person name="Pinhassi J."/>
            <person name="Andersson A.F."/>
        </authorList>
    </citation>
    <scope>NUCLEOTIDE SEQUENCE [LARGE SCALE GENOMIC DNA]</scope>
    <source>
        <strain evidence="1">BACL2 MAG-120813-bin23</strain>
    </source>
</reference>
<comment type="caution">
    <text evidence="1">The sequence shown here is derived from an EMBL/GenBank/DDBJ whole genome shotgun (WGS) entry which is preliminary data.</text>
</comment>
<protein>
    <recommendedName>
        <fullName evidence="3">DUF1800 domain-containing protein</fullName>
    </recommendedName>
</protein>
<organism evidence="1 2">
    <name type="scientific">Actinobacteria bacterium BACL2 MAG-120813-bin23</name>
    <dbReference type="NCBI Taxonomy" id="1655569"/>
    <lineage>
        <taxon>Bacteria</taxon>
        <taxon>Bacillati</taxon>
        <taxon>Actinomycetota</taxon>
        <taxon>Actinomycetes</taxon>
        <taxon>Actinomycetes incertae sedis</taxon>
        <taxon>ac1 cluster</taxon>
    </lineage>
</organism>
<gene>
    <name evidence="1" type="ORF">ABR61_03420</name>
</gene>
<dbReference type="EMBL" id="LIAT01000198">
    <property type="protein sequence ID" value="KRO44307.1"/>
    <property type="molecule type" value="Genomic_DNA"/>
</dbReference>
<sequence length="339" mass="37893">MVLSEHSLRERMTWFWHGHWATSYQKVDDALPMYLQNQTLRRNALGNFGQMSREMVNDAALIFWLDGQRNTVKAPNENLSRELMELFTLGVNRYSEEDVKETAKALTGYKIDKSSGKVIFYPRQHFSGAIKVLGTQSSFDASTLSDFLVARSDSALFITERIWYRFISSMNPLIDASLTSSFASRDIAALVKAIGRHSALDNPDNSMVKSPIDWFVSAARALSITPSKFSNPNNIRNYLDLLGQRPFFPPNVGGWPADQAWLSTSSAQYRIQFATKLVKEADLSPIASLAPNARIDGLADWLGVVEWSSRTKMALNGAIRDPARLALLALCSPEYVVSA</sequence>
<proteinExistence type="predicted"/>
<dbReference type="Proteomes" id="UP000054212">
    <property type="component" value="Unassembled WGS sequence"/>
</dbReference>
<dbReference type="Pfam" id="PF08811">
    <property type="entry name" value="DUF1800"/>
    <property type="match status" value="1"/>
</dbReference>
<dbReference type="InterPro" id="IPR014917">
    <property type="entry name" value="DUF1800"/>
</dbReference>